<sequence>MRAGGDLGHDTAEPGVLVHARRDRLPEHDPVPDQPDPGLVARRLDPENHRTHRDTALTLGNRGSCAAPGQD</sequence>
<reference evidence="3" key="1">
    <citation type="journal article" date="2019" name="Int. J. Syst. Evol. Microbiol.">
        <title>The Global Catalogue of Microorganisms (GCM) 10K type strain sequencing project: providing services to taxonomists for standard genome sequencing and annotation.</title>
        <authorList>
            <consortium name="The Broad Institute Genomics Platform"/>
            <consortium name="The Broad Institute Genome Sequencing Center for Infectious Disease"/>
            <person name="Wu L."/>
            <person name="Ma J."/>
        </authorList>
    </citation>
    <scope>NUCLEOTIDE SEQUENCE [LARGE SCALE GENOMIC DNA]</scope>
    <source>
        <strain evidence="3">JCM 17986</strain>
    </source>
</reference>
<name>A0ABP9H366_9ACTN</name>
<evidence type="ECO:0000256" key="1">
    <source>
        <dbReference type="SAM" id="MobiDB-lite"/>
    </source>
</evidence>
<comment type="caution">
    <text evidence="2">The sequence shown here is derived from an EMBL/GenBank/DDBJ whole genome shotgun (WGS) entry which is preliminary data.</text>
</comment>
<keyword evidence="3" id="KW-1185">Reference proteome</keyword>
<feature type="region of interest" description="Disordered" evidence="1">
    <location>
        <begin position="1"/>
        <end position="71"/>
    </location>
</feature>
<evidence type="ECO:0000313" key="3">
    <source>
        <dbReference type="Proteomes" id="UP001500466"/>
    </source>
</evidence>
<dbReference type="EMBL" id="BAABHS010000006">
    <property type="protein sequence ID" value="GAA4958062.1"/>
    <property type="molecule type" value="Genomic_DNA"/>
</dbReference>
<gene>
    <name evidence="2" type="ORF">GCM10023205_20730</name>
</gene>
<feature type="compositionally biased region" description="Basic and acidic residues" evidence="1">
    <location>
        <begin position="42"/>
        <end position="55"/>
    </location>
</feature>
<organism evidence="2 3">
    <name type="scientific">Yinghuangia aomiensis</name>
    <dbReference type="NCBI Taxonomy" id="676205"/>
    <lineage>
        <taxon>Bacteria</taxon>
        <taxon>Bacillati</taxon>
        <taxon>Actinomycetota</taxon>
        <taxon>Actinomycetes</taxon>
        <taxon>Kitasatosporales</taxon>
        <taxon>Streptomycetaceae</taxon>
        <taxon>Yinghuangia</taxon>
    </lineage>
</organism>
<evidence type="ECO:0000313" key="2">
    <source>
        <dbReference type="EMBL" id="GAA4958062.1"/>
    </source>
</evidence>
<protein>
    <submittedName>
        <fullName evidence="2">Uncharacterized protein</fullName>
    </submittedName>
</protein>
<proteinExistence type="predicted"/>
<accession>A0ABP9H366</accession>
<dbReference type="Proteomes" id="UP001500466">
    <property type="component" value="Unassembled WGS sequence"/>
</dbReference>